<dbReference type="AlphaFoldDB" id="A0A2M9ZSX8"/>
<feature type="domain" description="Transposase IS66 zinc-finger binding" evidence="2">
    <location>
        <begin position="112"/>
        <end position="155"/>
    </location>
</feature>
<evidence type="ECO:0000313" key="7">
    <source>
        <dbReference type="Proteomes" id="UP000231990"/>
    </source>
</evidence>
<dbReference type="PANTHER" id="PTHR33678:SF1">
    <property type="entry name" value="BLL1576 PROTEIN"/>
    <property type="match status" value="1"/>
</dbReference>
<dbReference type="InterPro" id="IPR052344">
    <property type="entry name" value="Transposase-related"/>
</dbReference>
<proteinExistence type="predicted"/>
<dbReference type="RefSeq" id="WP_100712463.1">
    <property type="nucleotide sequence ID" value="NZ_NPDY01000001.1"/>
</dbReference>
<dbReference type="EMBL" id="NPDZ01000001">
    <property type="protein sequence ID" value="PJZ75013.1"/>
    <property type="molecule type" value="Genomic_DNA"/>
</dbReference>
<dbReference type="InterPro" id="IPR004291">
    <property type="entry name" value="Transposase_IS66_central"/>
</dbReference>
<gene>
    <name evidence="4" type="ORF">CH360_03015</name>
    <name evidence="5" type="ORF">CH373_03020</name>
</gene>
<dbReference type="PANTHER" id="PTHR33678">
    <property type="entry name" value="BLL1576 PROTEIN"/>
    <property type="match status" value="1"/>
</dbReference>
<keyword evidence="6" id="KW-1185">Reference proteome</keyword>
<organism evidence="5 7">
    <name type="scientific">Leptospira perolatii</name>
    <dbReference type="NCBI Taxonomy" id="2023191"/>
    <lineage>
        <taxon>Bacteria</taxon>
        <taxon>Pseudomonadati</taxon>
        <taxon>Spirochaetota</taxon>
        <taxon>Spirochaetia</taxon>
        <taxon>Leptospirales</taxon>
        <taxon>Leptospiraceae</taxon>
        <taxon>Leptospira</taxon>
    </lineage>
</organism>
<dbReference type="Proteomes" id="UP000231990">
    <property type="component" value="Unassembled WGS sequence"/>
</dbReference>
<dbReference type="InterPro" id="IPR024463">
    <property type="entry name" value="Transposase_TnpC_homeodom"/>
</dbReference>
<evidence type="ECO:0000313" key="4">
    <source>
        <dbReference type="EMBL" id="PJZ71478.1"/>
    </source>
</evidence>
<reference evidence="6 7" key="1">
    <citation type="submission" date="2017-07" db="EMBL/GenBank/DDBJ databases">
        <title>Leptospira spp. isolated from tropical soils.</title>
        <authorList>
            <person name="Thibeaux R."/>
            <person name="Iraola G."/>
            <person name="Ferres I."/>
            <person name="Bierque E."/>
            <person name="Girault D."/>
            <person name="Soupe-Gilbert M.-E."/>
            <person name="Picardeau M."/>
            <person name="Goarant C."/>
        </authorList>
    </citation>
    <scope>NUCLEOTIDE SEQUENCE [LARGE SCALE GENOMIC DNA]</scope>
    <source>
        <strain evidence="5 7">FH1-B-B1</strain>
        <strain evidence="4 6">FH1-B-C1</strain>
    </source>
</reference>
<dbReference type="Proteomes" id="UP000231962">
    <property type="component" value="Unassembled WGS sequence"/>
</dbReference>
<evidence type="ECO:0000259" key="3">
    <source>
        <dbReference type="Pfam" id="PF13007"/>
    </source>
</evidence>
<evidence type="ECO:0000259" key="1">
    <source>
        <dbReference type="Pfam" id="PF03050"/>
    </source>
</evidence>
<feature type="domain" description="Transposase TnpC homeodomain" evidence="3">
    <location>
        <begin position="32"/>
        <end position="104"/>
    </location>
</feature>
<evidence type="ECO:0000259" key="2">
    <source>
        <dbReference type="Pfam" id="PF13005"/>
    </source>
</evidence>
<dbReference type="Pfam" id="PF03050">
    <property type="entry name" value="DDE_Tnp_IS66"/>
    <property type="match status" value="1"/>
</dbReference>
<dbReference type="InterPro" id="IPR024474">
    <property type="entry name" value="Znf_dom_IS66"/>
</dbReference>
<dbReference type="OrthoDB" id="341782at2"/>
<dbReference type="EMBL" id="NPDY01000001">
    <property type="protein sequence ID" value="PJZ71478.1"/>
    <property type="molecule type" value="Genomic_DNA"/>
</dbReference>
<sequence>MSLDINALPNDLEELKKIIIFQRQKEAEHLDQIERLKIQLFGRRTEKWSQIEIEQGSLFNEIESSLQEDSPDPKEVSLFTPVKSHTRKKTGRQPFPDYFPRIEILHDIPKTEKSCSCGYELTRIGEEKSEKLDIIPAKVQVEVHIRPKYACKHCEGTSNESLPVVKIASVPNQIAEKSMLSSGFLAYTLTQKFADALPFYRQVGILQRSGVDISRTTLSNTAIQVYEKISPMIEDVREELFKSKYLQIDETVLQVLNEPGKSNISKSYMWVIRGFIRERPVVLYHYEPSRSAKFLEEWISDFEGIIQTDGFESYDSLLKVKPKILHAGCWNHARRRFFEILKIDSKNAQAEWIVKEIGKLYAIESKAKEANLNSEEHLRLRQSESMLVVNEIRSWMNKRIIEVAPKSSMGKALSYLAGQWEKLLIFLDHPELQLDTNLVENDIRPFVVGRKNWLFSGCPGGATASAGFYSLVQNAKISGADPYAYLRDLFKSWEMEPRNLSRQDLPQFAVTCV</sequence>
<dbReference type="Pfam" id="PF13007">
    <property type="entry name" value="LZ_Tnp_IS66"/>
    <property type="match status" value="1"/>
</dbReference>
<dbReference type="NCBIfam" id="NF033517">
    <property type="entry name" value="transpos_IS66"/>
    <property type="match status" value="1"/>
</dbReference>
<protein>
    <submittedName>
        <fullName evidence="5">Transposase</fullName>
    </submittedName>
</protein>
<comment type="caution">
    <text evidence="5">The sequence shown here is derived from an EMBL/GenBank/DDBJ whole genome shotgun (WGS) entry which is preliminary data.</text>
</comment>
<accession>A0A2M9ZSX8</accession>
<feature type="domain" description="Transposase IS66 central" evidence="1">
    <location>
        <begin position="177"/>
        <end position="463"/>
    </location>
</feature>
<dbReference type="Pfam" id="PF13005">
    <property type="entry name" value="zf-IS66"/>
    <property type="match status" value="1"/>
</dbReference>
<name>A0A2M9ZSX8_9LEPT</name>
<evidence type="ECO:0000313" key="5">
    <source>
        <dbReference type="EMBL" id="PJZ75013.1"/>
    </source>
</evidence>
<evidence type="ECO:0000313" key="6">
    <source>
        <dbReference type="Proteomes" id="UP000231962"/>
    </source>
</evidence>